<keyword evidence="3" id="KW-1185">Reference proteome</keyword>
<dbReference type="PANTHER" id="PTHR39203">
    <property type="entry name" value="CYTOPLASMIC PROTEIN-RELATED"/>
    <property type="match status" value="1"/>
</dbReference>
<reference evidence="2 3" key="1">
    <citation type="submission" date="2017-10" db="EMBL/GenBank/DDBJ databases">
        <title>Sequencing the genomes of 1000 actinobacteria strains.</title>
        <authorList>
            <person name="Klenk H.-P."/>
        </authorList>
    </citation>
    <scope>NUCLEOTIDE SEQUENCE [LARGE SCALE GENOMIC DNA]</scope>
    <source>
        <strain evidence="2 3">DSM 21574</strain>
    </source>
</reference>
<dbReference type="PANTHER" id="PTHR39203:SF1">
    <property type="entry name" value="CYTOPLASMIC PROTEIN"/>
    <property type="match status" value="1"/>
</dbReference>
<dbReference type="SMART" id="SM01022">
    <property type="entry name" value="ASCH"/>
    <property type="match status" value="1"/>
</dbReference>
<proteinExistence type="predicted"/>
<gene>
    <name evidence="2" type="ORF">ATL41_1702</name>
</gene>
<dbReference type="InterPro" id="IPR007374">
    <property type="entry name" value="ASCH_domain"/>
</dbReference>
<dbReference type="Proteomes" id="UP000221394">
    <property type="component" value="Unassembled WGS sequence"/>
</dbReference>
<dbReference type="InterPro" id="IPR015947">
    <property type="entry name" value="PUA-like_sf"/>
</dbReference>
<evidence type="ECO:0000313" key="3">
    <source>
        <dbReference type="Proteomes" id="UP000221394"/>
    </source>
</evidence>
<accession>A0A2A9EFE9</accession>
<sequence>MDDDTHDAAGRPAAPFDMAAARAMWEEYSAANPDIVAEHPEWEVDRFADTADYATEIVEWVETRDKRATSDLVDTFLQRGVPLPRVGAHWVVCDGEGKPRYVLRTLSLRLGTIWSADEAFAAAEGDGTLDEWRDVHRRYWTRICASRGEVFTDATPVVLERFEVVWPAAVADR</sequence>
<protein>
    <submittedName>
        <fullName evidence="2">Uncharacterized protein YhfF</fullName>
    </submittedName>
</protein>
<dbReference type="Pfam" id="PF04266">
    <property type="entry name" value="ASCH"/>
    <property type="match status" value="1"/>
</dbReference>
<evidence type="ECO:0000259" key="1">
    <source>
        <dbReference type="SMART" id="SM01022"/>
    </source>
</evidence>
<comment type="caution">
    <text evidence="2">The sequence shown here is derived from an EMBL/GenBank/DDBJ whole genome shotgun (WGS) entry which is preliminary data.</text>
</comment>
<evidence type="ECO:0000313" key="2">
    <source>
        <dbReference type="EMBL" id="PFG36959.1"/>
    </source>
</evidence>
<dbReference type="InterPro" id="IPR009326">
    <property type="entry name" value="DUF984"/>
</dbReference>
<dbReference type="Gene3D" id="3.10.400.10">
    <property type="entry name" value="Sulfate adenylyltransferase"/>
    <property type="match status" value="1"/>
</dbReference>
<dbReference type="AlphaFoldDB" id="A0A2A9EFE9"/>
<organism evidence="2 3">
    <name type="scientific">Flavimobilis soli</name>
    <dbReference type="NCBI Taxonomy" id="442709"/>
    <lineage>
        <taxon>Bacteria</taxon>
        <taxon>Bacillati</taxon>
        <taxon>Actinomycetota</taxon>
        <taxon>Actinomycetes</taxon>
        <taxon>Micrococcales</taxon>
        <taxon>Jonesiaceae</taxon>
        <taxon>Flavimobilis</taxon>
    </lineage>
</organism>
<feature type="domain" description="ASCH" evidence="1">
    <location>
        <begin position="45"/>
        <end position="166"/>
    </location>
</feature>
<dbReference type="SUPFAM" id="SSF88697">
    <property type="entry name" value="PUA domain-like"/>
    <property type="match status" value="1"/>
</dbReference>
<name>A0A2A9EFE9_9MICO</name>
<dbReference type="RefSeq" id="WP_245854711.1">
    <property type="nucleotide sequence ID" value="NZ_PDJH01000001.1"/>
</dbReference>
<dbReference type="EMBL" id="PDJH01000001">
    <property type="protein sequence ID" value="PFG36959.1"/>
    <property type="molecule type" value="Genomic_DNA"/>
</dbReference>